<protein>
    <submittedName>
        <fullName evidence="1">5324_t:CDS:1</fullName>
    </submittedName>
</protein>
<organism evidence="1 2">
    <name type="scientific">Ambispora leptoticha</name>
    <dbReference type="NCBI Taxonomy" id="144679"/>
    <lineage>
        <taxon>Eukaryota</taxon>
        <taxon>Fungi</taxon>
        <taxon>Fungi incertae sedis</taxon>
        <taxon>Mucoromycota</taxon>
        <taxon>Glomeromycotina</taxon>
        <taxon>Glomeromycetes</taxon>
        <taxon>Archaeosporales</taxon>
        <taxon>Ambisporaceae</taxon>
        <taxon>Ambispora</taxon>
    </lineage>
</organism>
<name>A0A9N9EPF3_9GLOM</name>
<feature type="non-terminal residue" evidence="1">
    <location>
        <position position="1"/>
    </location>
</feature>
<keyword evidence="2" id="KW-1185">Reference proteome</keyword>
<proteinExistence type="predicted"/>
<dbReference type="AlphaFoldDB" id="A0A9N9EPF3"/>
<dbReference type="EMBL" id="CAJVPS010016105">
    <property type="protein sequence ID" value="CAG8688717.1"/>
    <property type="molecule type" value="Genomic_DNA"/>
</dbReference>
<accession>A0A9N9EPF3</accession>
<sequence>LDYYTNSQRVNGNNLLMSPPNFWRELLKKSQIYFAEMEEHWKLLGYNNALLLSTYANKFSTDLMYDLSVGRRYYFMLTYFNSLANSGKKEIPTEELDFRDVHIKEFSVTEAFIYFFTSPELGMSISFRLPYPPKLYQSRETYEKFIRQPLDQQTHNGHDSKLKPAALNLLLDLKVCIE</sequence>
<evidence type="ECO:0000313" key="2">
    <source>
        <dbReference type="Proteomes" id="UP000789508"/>
    </source>
</evidence>
<comment type="caution">
    <text evidence="1">The sequence shown here is derived from an EMBL/GenBank/DDBJ whole genome shotgun (WGS) entry which is preliminary data.</text>
</comment>
<reference evidence="1" key="1">
    <citation type="submission" date="2021-06" db="EMBL/GenBank/DDBJ databases">
        <authorList>
            <person name="Kallberg Y."/>
            <person name="Tangrot J."/>
            <person name="Rosling A."/>
        </authorList>
    </citation>
    <scope>NUCLEOTIDE SEQUENCE</scope>
    <source>
        <strain evidence="1">FL130A</strain>
    </source>
</reference>
<gene>
    <name evidence="1" type="ORF">ALEPTO_LOCUS11132</name>
</gene>
<evidence type="ECO:0000313" key="1">
    <source>
        <dbReference type="EMBL" id="CAG8688717.1"/>
    </source>
</evidence>
<dbReference type="Proteomes" id="UP000789508">
    <property type="component" value="Unassembled WGS sequence"/>
</dbReference>
<dbReference type="OrthoDB" id="1103324at2759"/>